<name>A0A8C3UDY8_CATUS</name>
<reference evidence="2" key="2">
    <citation type="submission" date="2025-08" db="UniProtKB">
        <authorList>
            <consortium name="Ensembl"/>
        </authorList>
    </citation>
    <scope>IDENTIFICATION</scope>
</reference>
<dbReference type="GO" id="GO:0000712">
    <property type="term" value="P:resolution of meiotic recombination intermediates"/>
    <property type="evidence" value="ECO:0007669"/>
    <property type="project" value="TreeGrafter"/>
</dbReference>
<evidence type="ECO:0000313" key="2">
    <source>
        <dbReference type="Ensembl" id="ENSCUSP00005012741.1"/>
    </source>
</evidence>
<sequence length="544" mass="56078">MSPRPPAVAVTSPGDRDVSGGSWGDTQTLPGLSPRGGSAPKSGLGVLRGLGDKGHPQSCSGSCPRGFGDKGTPSVPLSPSGPLSPGCATPHSEDVTPNQAPRECRSPGGGTAVTSSPRGRPGATSSPRSGTDVTNRLRGDRGATSRPRGGPAATSSPRSGTDVTNCLRGDTGATSRLRGDTGATSSPRGRPGATTSPRSGTCVTSSPWGGPGATSSPRGGTDITSSPRGDTGATSRLRGDTGATSHLRTGTAATSSPRGGTDVTSSPRSGTAVTSRPRGGPAATSSPQGGTDVTSSPRGRPDATSRPRGAQGRLCPQGWPCPQGCPCPQGWPCPQGCPCPQGHSPELVAALRSGLVPDCAQDELALSRHFQSPSQGRLRGSFNYLLLDPRVTRDLPRRSPGLSPAQRFRDFVTAVFYVGKGTRARPWWHLRQARFWGRGDSFGAGQGCPKVRRILAIWGSGQGVVPLLCFPHRAPREALTRESCMLEALGLQSLTNARRGRCYGPAAAWGGERRRRLGVTLLHRAMGVLLAQGECQLYPGDIPG</sequence>
<feature type="compositionally biased region" description="Polar residues" evidence="1">
    <location>
        <begin position="182"/>
        <end position="234"/>
    </location>
</feature>
<dbReference type="Proteomes" id="UP000694563">
    <property type="component" value="Chromosome 29"/>
</dbReference>
<feature type="compositionally biased region" description="Polar residues" evidence="1">
    <location>
        <begin position="242"/>
        <end position="274"/>
    </location>
</feature>
<keyword evidence="3" id="KW-1185">Reference proteome</keyword>
<evidence type="ECO:0000313" key="3">
    <source>
        <dbReference type="Proteomes" id="UP000694563"/>
    </source>
</evidence>
<dbReference type="Pfam" id="PF22945">
    <property type="entry name" value="LEM-3_GIY-YIG"/>
    <property type="match status" value="1"/>
</dbReference>
<feature type="compositionally biased region" description="Polar residues" evidence="1">
    <location>
        <begin position="112"/>
        <end position="134"/>
    </location>
</feature>
<dbReference type="GO" id="GO:0004520">
    <property type="term" value="F:DNA endonuclease activity"/>
    <property type="evidence" value="ECO:0007669"/>
    <property type="project" value="TreeGrafter"/>
</dbReference>
<proteinExistence type="predicted"/>
<reference evidence="2" key="3">
    <citation type="submission" date="2025-09" db="UniProtKB">
        <authorList>
            <consortium name="Ensembl"/>
        </authorList>
    </citation>
    <scope>IDENTIFICATION</scope>
</reference>
<feature type="region of interest" description="Disordered" evidence="1">
    <location>
        <begin position="1"/>
        <end position="312"/>
    </location>
</feature>
<feature type="compositionally biased region" description="Polar residues" evidence="1">
    <location>
        <begin position="283"/>
        <end position="297"/>
    </location>
</feature>
<dbReference type="Ensembl" id="ENSCUST00005013258.1">
    <property type="protein sequence ID" value="ENSCUSP00005012741.1"/>
    <property type="gene ID" value="ENSCUSG00005008186.1"/>
</dbReference>
<dbReference type="AlphaFoldDB" id="A0A8C3UDY8"/>
<organism evidence="2 3">
    <name type="scientific">Catharus ustulatus</name>
    <name type="common">Russet-backed thrush</name>
    <name type="synonym">Hylocichla ustulatus</name>
    <dbReference type="NCBI Taxonomy" id="91951"/>
    <lineage>
        <taxon>Eukaryota</taxon>
        <taxon>Metazoa</taxon>
        <taxon>Chordata</taxon>
        <taxon>Craniata</taxon>
        <taxon>Vertebrata</taxon>
        <taxon>Euteleostomi</taxon>
        <taxon>Archelosauria</taxon>
        <taxon>Archosauria</taxon>
        <taxon>Dinosauria</taxon>
        <taxon>Saurischia</taxon>
        <taxon>Theropoda</taxon>
        <taxon>Coelurosauria</taxon>
        <taxon>Aves</taxon>
        <taxon>Neognathae</taxon>
        <taxon>Neoaves</taxon>
        <taxon>Telluraves</taxon>
        <taxon>Australaves</taxon>
        <taxon>Passeriformes</taxon>
        <taxon>Turdidae</taxon>
        <taxon>Catharus</taxon>
    </lineage>
</organism>
<dbReference type="GO" id="GO:0005654">
    <property type="term" value="C:nucleoplasm"/>
    <property type="evidence" value="ECO:0007669"/>
    <property type="project" value="TreeGrafter"/>
</dbReference>
<feature type="compositionally biased region" description="Low complexity" evidence="1">
    <location>
        <begin position="73"/>
        <end position="86"/>
    </location>
</feature>
<dbReference type="GO" id="GO:0005737">
    <property type="term" value="C:cytoplasm"/>
    <property type="evidence" value="ECO:0007669"/>
    <property type="project" value="TreeGrafter"/>
</dbReference>
<reference evidence="2" key="1">
    <citation type="submission" date="2020-10" db="EMBL/GenBank/DDBJ databases">
        <title>Catharus ustulatus (Swainson's thrush) genome, bCatUst1, primary haplotype v2.</title>
        <authorList>
            <person name="Delmore K."/>
            <person name="Vafadar M."/>
            <person name="Formenti G."/>
            <person name="Chow W."/>
            <person name="Pelan S."/>
            <person name="Howe K."/>
            <person name="Rhie A."/>
            <person name="Mountcastle J."/>
            <person name="Haase B."/>
            <person name="Fedrigo O."/>
            <person name="Jarvis E.D."/>
        </authorList>
    </citation>
    <scope>NUCLEOTIDE SEQUENCE [LARGE SCALE GENOMIC DNA]</scope>
</reference>
<protein>
    <submittedName>
        <fullName evidence="2">Uncharacterized protein</fullName>
    </submittedName>
</protein>
<dbReference type="GO" id="GO:0000724">
    <property type="term" value="P:double-strand break repair via homologous recombination"/>
    <property type="evidence" value="ECO:0007669"/>
    <property type="project" value="TreeGrafter"/>
</dbReference>
<dbReference type="InterPro" id="IPR034998">
    <property type="entry name" value="ANKLE1"/>
</dbReference>
<dbReference type="PANTHER" id="PTHR46427:SF1">
    <property type="entry name" value="ANKYRIN REPEAT AND LEM DOMAIN-CONTAINING PROTEIN 1"/>
    <property type="match status" value="1"/>
</dbReference>
<accession>A0A8C3UDY8</accession>
<evidence type="ECO:0000256" key="1">
    <source>
        <dbReference type="SAM" id="MobiDB-lite"/>
    </source>
</evidence>
<feature type="compositionally biased region" description="Polar residues" evidence="1">
    <location>
        <begin position="153"/>
        <end position="164"/>
    </location>
</feature>
<dbReference type="CDD" id="cd10454">
    <property type="entry name" value="GIY-YIG_COG3680_Meta"/>
    <property type="match status" value="1"/>
</dbReference>
<dbReference type="PANTHER" id="PTHR46427">
    <property type="entry name" value="ANKYRIN REPEAT AND LEM DOMAIN-CONTAINING PROTEIN 1"/>
    <property type="match status" value="1"/>
</dbReference>